<evidence type="ECO:0000313" key="2">
    <source>
        <dbReference type="EMBL" id="TDX49197.1"/>
    </source>
</evidence>
<dbReference type="PANTHER" id="PTHR36434:SF1">
    <property type="entry name" value="MEMBRANE PROTEASE YUGP-RELATED"/>
    <property type="match status" value="1"/>
</dbReference>
<comment type="caution">
    <text evidence="2">The sequence shown here is derived from an EMBL/GenBank/DDBJ whole genome shotgun (WGS) entry which is preliminary data.</text>
</comment>
<sequence length="231" mass="25431">MPFFFFDPTMVILIPAIILAMYAQFKVKSTFNRYLNVRAQTAKTGADVARELLNKEGIYDVQVSRTSGKLSDHYDPKDKVLRLSPDVYDGNSLASIGVAAHETGHAIQDNVDYAPLRFRHSLVPVANFGSQFGLGLGAFGFFFFRSELLVSIGILLFTAAVLFQIVTLPVEFNASSRALKLLKKHNYLTGKEAKGTKKVLNAAALTYVAATLVAIGHLVRLIVMRGMLDDE</sequence>
<feature type="transmembrane region" description="Helical" evidence="1">
    <location>
        <begin position="150"/>
        <end position="170"/>
    </location>
</feature>
<keyword evidence="3" id="KW-1185">Reference proteome</keyword>
<keyword evidence="1" id="KW-0812">Transmembrane</keyword>
<accession>A0A4R8H3S0</accession>
<dbReference type="RefSeq" id="WP_018247324.1">
    <property type="nucleotide sequence ID" value="NZ_SOEG01000019.1"/>
</dbReference>
<name>A0A4R8H3S0_9FIRM</name>
<dbReference type="InterPro" id="IPR007395">
    <property type="entry name" value="Zn_peptidase_2"/>
</dbReference>
<evidence type="ECO:0000256" key="1">
    <source>
        <dbReference type="SAM" id="Phobius"/>
    </source>
</evidence>
<keyword evidence="1" id="KW-0472">Membrane</keyword>
<dbReference type="AlphaFoldDB" id="A0A4R8H3S0"/>
<keyword evidence="1" id="KW-1133">Transmembrane helix</keyword>
<evidence type="ECO:0008006" key="4">
    <source>
        <dbReference type="Google" id="ProtNLM"/>
    </source>
</evidence>
<dbReference type="EMBL" id="SOEG01000019">
    <property type="protein sequence ID" value="TDX49197.1"/>
    <property type="molecule type" value="Genomic_DNA"/>
</dbReference>
<feature type="transmembrane region" description="Helical" evidence="1">
    <location>
        <begin position="125"/>
        <end position="144"/>
    </location>
</feature>
<proteinExistence type="predicted"/>
<organism evidence="2 3">
    <name type="scientific">Orenia marismortui</name>
    <dbReference type="NCBI Taxonomy" id="46469"/>
    <lineage>
        <taxon>Bacteria</taxon>
        <taxon>Bacillati</taxon>
        <taxon>Bacillota</taxon>
        <taxon>Clostridia</taxon>
        <taxon>Halanaerobiales</taxon>
        <taxon>Halobacteroidaceae</taxon>
        <taxon>Orenia</taxon>
    </lineage>
</organism>
<protein>
    <recommendedName>
        <fullName evidence="4">Zinc metallopeptidase</fullName>
    </recommendedName>
</protein>
<feature type="transmembrane region" description="Helical" evidence="1">
    <location>
        <begin position="199"/>
        <end position="223"/>
    </location>
</feature>
<feature type="transmembrane region" description="Helical" evidence="1">
    <location>
        <begin position="6"/>
        <end position="25"/>
    </location>
</feature>
<dbReference type="Pfam" id="PF04298">
    <property type="entry name" value="Zn_peptidase_2"/>
    <property type="match status" value="1"/>
</dbReference>
<gene>
    <name evidence="2" type="ORF">C7959_11918</name>
</gene>
<evidence type="ECO:0000313" key="3">
    <source>
        <dbReference type="Proteomes" id="UP000295832"/>
    </source>
</evidence>
<dbReference type="PANTHER" id="PTHR36434">
    <property type="entry name" value="MEMBRANE PROTEASE YUGP-RELATED"/>
    <property type="match status" value="1"/>
</dbReference>
<dbReference type="Proteomes" id="UP000295832">
    <property type="component" value="Unassembled WGS sequence"/>
</dbReference>
<reference evidence="2 3" key="1">
    <citation type="submission" date="2019-03" db="EMBL/GenBank/DDBJ databases">
        <title>Subsurface microbial communities from deep shales in Ohio and West Virginia, USA.</title>
        <authorList>
            <person name="Wrighton K."/>
        </authorList>
    </citation>
    <scope>NUCLEOTIDE SEQUENCE [LARGE SCALE GENOMIC DNA]</scope>
    <source>
        <strain evidence="2 3">MSL 6dP</strain>
    </source>
</reference>
<dbReference type="STRING" id="926561.GCA_000379025_00103"/>